<accession>A0A8K0GV43</accession>
<sequence>MEKITIKSQDDHVLHKDAIQEDIQIQPQHIVYEAQLNEEVIEVNSQEGVLVDDLMDADMIGQGKRLRRLAKNIKSPYIVNKNVFAKLNTLSMDKFNPMRLVPTEDLIDSEVWLRDEPTSEGKWKRFKTWRNKKGKKDQWCTDKSHAKR</sequence>
<reference evidence="1" key="1">
    <citation type="submission" date="2020-03" db="EMBL/GenBank/DDBJ databases">
        <title>A high-quality chromosome-level genome assembly of a woody plant with both climbing and erect habits, Rhamnella rubrinervis.</title>
        <authorList>
            <person name="Lu Z."/>
            <person name="Yang Y."/>
            <person name="Zhu X."/>
            <person name="Sun Y."/>
        </authorList>
    </citation>
    <scope>NUCLEOTIDE SEQUENCE</scope>
    <source>
        <strain evidence="1">BYM</strain>
        <tissue evidence="1">Leaf</tissue>
    </source>
</reference>
<dbReference type="Proteomes" id="UP000796880">
    <property type="component" value="Unassembled WGS sequence"/>
</dbReference>
<evidence type="ECO:0000313" key="2">
    <source>
        <dbReference type="Proteomes" id="UP000796880"/>
    </source>
</evidence>
<name>A0A8K0GV43_9ROSA</name>
<dbReference type="EMBL" id="VOIH02000009">
    <property type="protein sequence ID" value="KAF3438731.1"/>
    <property type="molecule type" value="Genomic_DNA"/>
</dbReference>
<dbReference type="AlphaFoldDB" id="A0A8K0GV43"/>
<gene>
    <name evidence="1" type="ORF">FNV43_RR21495</name>
</gene>
<evidence type="ECO:0000313" key="1">
    <source>
        <dbReference type="EMBL" id="KAF3438731.1"/>
    </source>
</evidence>
<organism evidence="1 2">
    <name type="scientific">Rhamnella rubrinervis</name>
    <dbReference type="NCBI Taxonomy" id="2594499"/>
    <lineage>
        <taxon>Eukaryota</taxon>
        <taxon>Viridiplantae</taxon>
        <taxon>Streptophyta</taxon>
        <taxon>Embryophyta</taxon>
        <taxon>Tracheophyta</taxon>
        <taxon>Spermatophyta</taxon>
        <taxon>Magnoliopsida</taxon>
        <taxon>eudicotyledons</taxon>
        <taxon>Gunneridae</taxon>
        <taxon>Pentapetalae</taxon>
        <taxon>rosids</taxon>
        <taxon>fabids</taxon>
        <taxon>Rosales</taxon>
        <taxon>Rhamnaceae</taxon>
        <taxon>rhamnoid group</taxon>
        <taxon>Rhamneae</taxon>
        <taxon>Rhamnella</taxon>
    </lineage>
</organism>
<proteinExistence type="predicted"/>
<protein>
    <submittedName>
        <fullName evidence="1">Uncharacterized protein</fullName>
    </submittedName>
</protein>
<comment type="caution">
    <text evidence="1">The sequence shown here is derived from an EMBL/GenBank/DDBJ whole genome shotgun (WGS) entry which is preliminary data.</text>
</comment>
<keyword evidence="2" id="KW-1185">Reference proteome</keyword>